<feature type="signal peptide" evidence="7">
    <location>
        <begin position="1"/>
        <end position="19"/>
    </location>
</feature>
<reference evidence="9 10" key="1">
    <citation type="submission" date="2024-04" db="EMBL/GenBank/DDBJ databases">
        <title>Albibacterium profundi sp. nov., isolated from sediment of the Challenger Deep of Mariana Trench.</title>
        <authorList>
            <person name="Wang Y."/>
        </authorList>
    </citation>
    <scope>NUCLEOTIDE SEQUENCE [LARGE SCALE GENOMIC DNA]</scope>
    <source>
        <strain evidence="9 10">RHL897</strain>
    </source>
</reference>
<dbReference type="CDD" id="cd16144">
    <property type="entry name" value="ARS_like"/>
    <property type="match status" value="1"/>
</dbReference>
<feature type="domain" description="Sulfatase N-terminal" evidence="8">
    <location>
        <begin position="33"/>
        <end position="390"/>
    </location>
</feature>
<evidence type="ECO:0000256" key="5">
    <source>
        <dbReference type="ARBA" id="ARBA00022801"/>
    </source>
</evidence>
<dbReference type="EMBL" id="JBBVGT010000001">
    <property type="protein sequence ID" value="MFB5944212.1"/>
    <property type="molecule type" value="Genomic_DNA"/>
</dbReference>
<dbReference type="InterPro" id="IPR050738">
    <property type="entry name" value="Sulfatase"/>
</dbReference>
<dbReference type="PROSITE" id="PS00523">
    <property type="entry name" value="SULFATASE_1"/>
    <property type="match status" value="1"/>
</dbReference>
<feature type="chain" id="PRO_5046083452" evidence="7">
    <location>
        <begin position="20"/>
        <end position="517"/>
    </location>
</feature>
<comment type="caution">
    <text evidence="9">The sequence shown here is derived from an EMBL/GenBank/DDBJ whole genome shotgun (WGS) entry which is preliminary data.</text>
</comment>
<dbReference type="Pfam" id="PF00884">
    <property type="entry name" value="Sulfatase"/>
    <property type="match status" value="1"/>
</dbReference>
<dbReference type="Gene3D" id="3.40.720.10">
    <property type="entry name" value="Alkaline Phosphatase, subunit A"/>
    <property type="match status" value="1"/>
</dbReference>
<evidence type="ECO:0000256" key="4">
    <source>
        <dbReference type="ARBA" id="ARBA00022729"/>
    </source>
</evidence>
<evidence type="ECO:0000256" key="7">
    <source>
        <dbReference type="SAM" id="SignalP"/>
    </source>
</evidence>
<sequence>MRSFAIGLSLLVMILANNAVYGQLHQAKNVKRPNIIVFLVDDMGWMDTSEPFGDRPYPLNNTYHTPNMEKLAAQGMKFTNAYATPVCTPSRVSMLTGMNAAHHGVTHWTSIHKDTPSDHQDSIFHRVEWNYNGFSPIGGIPHTATATPLPQLLQDAGYFTVHVGKAHWGAQGTPGANPLNLGFMVNVAGNAIGHPQSYYGKDNYGNIPGKFTFNAVQGLAEYYGTDTFLTEALTQEAIKCIEPAVEAGKPFYLHLAHYAVHDPIQGDPRFVQKYLARGLNPREAKYASMVEGMDKSLGDLIQYLEDQGLAENTVILFMSDNGGLSLGYARGGEPHTQNYPLKAGKGSVYEGGIRVPMIVAWPGVTEPGSSSAQPVIIEDFFPSILEIADIHASDLTQKIDGKSFAPILKNEDSRHSERLLIWHSPHRWIMDAGPGINFFSAARQGNWKLIYDHRQQKLELYDLSKDISEQHNVILKHKKIARSLSRQLTDQLKKWGATMPTYRINQERVPWPEESDN</sequence>
<keyword evidence="6" id="KW-0106">Calcium</keyword>
<dbReference type="InterPro" id="IPR000917">
    <property type="entry name" value="Sulfatase_N"/>
</dbReference>
<evidence type="ECO:0000256" key="1">
    <source>
        <dbReference type="ARBA" id="ARBA00001913"/>
    </source>
</evidence>
<dbReference type="InterPro" id="IPR017850">
    <property type="entry name" value="Alkaline_phosphatase_core_sf"/>
</dbReference>
<evidence type="ECO:0000256" key="3">
    <source>
        <dbReference type="ARBA" id="ARBA00022723"/>
    </source>
</evidence>
<evidence type="ECO:0000313" key="10">
    <source>
        <dbReference type="Proteomes" id="UP001580928"/>
    </source>
</evidence>
<comment type="cofactor">
    <cofactor evidence="1">
        <name>Ca(2+)</name>
        <dbReference type="ChEBI" id="CHEBI:29108"/>
    </cofactor>
</comment>
<evidence type="ECO:0000313" key="9">
    <source>
        <dbReference type="EMBL" id="MFB5944212.1"/>
    </source>
</evidence>
<comment type="similarity">
    <text evidence="2">Belongs to the sulfatase family.</text>
</comment>
<proteinExistence type="inferred from homology"/>
<dbReference type="RefSeq" id="WP_375555797.1">
    <property type="nucleotide sequence ID" value="NZ_JBBVGT010000001.1"/>
</dbReference>
<keyword evidence="10" id="KW-1185">Reference proteome</keyword>
<keyword evidence="3" id="KW-0479">Metal-binding</keyword>
<dbReference type="PANTHER" id="PTHR42693">
    <property type="entry name" value="ARYLSULFATASE FAMILY MEMBER"/>
    <property type="match status" value="1"/>
</dbReference>
<dbReference type="SUPFAM" id="SSF53649">
    <property type="entry name" value="Alkaline phosphatase-like"/>
    <property type="match status" value="1"/>
</dbReference>
<dbReference type="InterPro" id="IPR024607">
    <property type="entry name" value="Sulfatase_CS"/>
</dbReference>
<gene>
    <name evidence="9" type="ORF">WKR92_00060</name>
</gene>
<evidence type="ECO:0000256" key="2">
    <source>
        <dbReference type="ARBA" id="ARBA00008779"/>
    </source>
</evidence>
<accession>A0ABV5CCV9</accession>
<keyword evidence="4 7" id="KW-0732">Signal</keyword>
<name>A0ABV5CCV9_9SPHI</name>
<dbReference type="Gene3D" id="3.30.1120.10">
    <property type="match status" value="1"/>
</dbReference>
<evidence type="ECO:0000259" key="8">
    <source>
        <dbReference type="Pfam" id="PF00884"/>
    </source>
</evidence>
<dbReference type="Proteomes" id="UP001580928">
    <property type="component" value="Unassembled WGS sequence"/>
</dbReference>
<keyword evidence="5" id="KW-0378">Hydrolase</keyword>
<evidence type="ECO:0000256" key="6">
    <source>
        <dbReference type="ARBA" id="ARBA00022837"/>
    </source>
</evidence>
<organism evidence="9 10">
    <name type="scientific">Albibacterium profundi</name>
    <dbReference type="NCBI Taxonomy" id="3134906"/>
    <lineage>
        <taxon>Bacteria</taxon>
        <taxon>Pseudomonadati</taxon>
        <taxon>Bacteroidota</taxon>
        <taxon>Sphingobacteriia</taxon>
        <taxon>Sphingobacteriales</taxon>
        <taxon>Sphingobacteriaceae</taxon>
        <taxon>Albibacterium</taxon>
    </lineage>
</organism>
<protein>
    <submittedName>
        <fullName evidence="9">Sulfatase</fullName>
    </submittedName>
</protein>
<dbReference type="PANTHER" id="PTHR42693:SF42">
    <property type="entry name" value="ARYLSULFATASE G"/>
    <property type="match status" value="1"/>
</dbReference>